<dbReference type="EMBL" id="LZFP01000001">
    <property type="protein sequence ID" value="OBR41834.1"/>
    <property type="molecule type" value="Genomic_DNA"/>
</dbReference>
<gene>
    <name evidence="1" type="ORF">A9200_00135</name>
</gene>
<dbReference type="Gene3D" id="3.90.550.10">
    <property type="entry name" value="Spore Coat Polysaccharide Biosynthesis Protein SpsA, Chain A"/>
    <property type="match status" value="1"/>
</dbReference>
<accession>A0A1B7ZE81</accession>
<dbReference type="GO" id="GO:0008781">
    <property type="term" value="F:N-acylneuraminate cytidylyltransferase activity"/>
    <property type="evidence" value="ECO:0007669"/>
    <property type="project" value="TreeGrafter"/>
</dbReference>
<evidence type="ECO:0000313" key="2">
    <source>
        <dbReference type="Proteomes" id="UP000092164"/>
    </source>
</evidence>
<dbReference type="AlphaFoldDB" id="A0A1B7ZE81"/>
<dbReference type="PANTHER" id="PTHR21485:SF6">
    <property type="entry name" value="N-ACYLNEURAMINATE CYTIDYLYLTRANSFERASE-RELATED"/>
    <property type="match status" value="1"/>
</dbReference>
<dbReference type="OrthoDB" id="9805604at2"/>
<evidence type="ECO:0000313" key="1">
    <source>
        <dbReference type="EMBL" id="OBR41834.1"/>
    </source>
</evidence>
<dbReference type="CDD" id="cd02513">
    <property type="entry name" value="CMP-NeuAc_Synthase"/>
    <property type="match status" value="1"/>
</dbReference>
<dbReference type="KEGG" id="mart:BTR34_08485"/>
<dbReference type="SUPFAM" id="SSF53448">
    <property type="entry name" value="Nucleotide-diphospho-sugar transferases"/>
    <property type="match status" value="1"/>
</dbReference>
<name>A0A1B7ZE81_9FLAO</name>
<protein>
    <submittedName>
        <fullName evidence="1">Cytidyltransferase</fullName>
    </submittedName>
</protein>
<dbReference type="Pfam" id="PF02348">
    <property type="entry name" value="CTP_transf_3"/>
    <property type="match status" value="1"/>
</dbReference>
<reference evidence="2" key="1">
    <citation type="submission" date="2016-06" db="EMBL/GenBank/DDBJ databases">
        <authorList>
            <person name="Zhan P."/>
        </authorList>
    </citation>
    <scope>NUCLEOTIDE SEQUENCE [LARGE SCALE GENOMIC DNA]</scope>
    <source>
        <strain evidence="2">T28</strain>
    </source>
</reference>
<dbReference type="InterPro" id="IPR050793">
    <property type="entry name" value="CMP-NeuNAc_synthase"/>
</dbReference>
<sequence>MNILITLCGRGGSKGIPGKNIKILNGKPLLAYSIKHAKEFANAHSNVDILLSTDDIEIKEVASSFGLDTDYVRPDYLANDTVGKIDVLKDAIKFQENKNQKEYDILLDLDITSPLRTQNDLNEGLNKLLADDKAINLFSVSKPHKNPYFNVVEDADNGYCKLVCPSETRSRQTAPQVFDMNASFYFYRRTFFENGCKSAITERSLYYVMDHICFDLDEPLDFDMMEYLLANNKLGMTL</sequence>
<keyword evidence="2" id="KW-1185">Reference proteome</keyword>
<dbReference type="InterPro" id="IPR003329">
    <property type="entry name" value="Cytidylyl_trans"/>
</dbReference>
<dbReference type="InterPro" id="IPR029044">
    <property type="entry name" value="Nucleotide-diphossugar_trans"/>
</dbReference>
<keyword evidence="1" id="KW-0808">Transferase</keyword>
<proteinExistence type="predicted"/>
<dbReference type="RefSeq" id="WP_068480097.1">
    <property type="nucleotide sequence ID" value="NZ_CP018760.1"/>
</dbReference>
<comment type="caution">
    <text evidence="1">The sequence shown here is derived from an EMBL/GenBank/DDBJ whole genome shotgun (WGS) entry which is preliminary data.</text>
</comment>
<dbReference type="Proteomes" id="UP000092164">
    <property type="component" value="Unassembled WGS sequence"/>
</dbReference>
<organism evidence="1 2">
    <name type="scientific">Maribacter hydrothermalis</name>
    <dbReference type="NCBI Taxonomy" id="1836467"/>
    <lineage>
        <taxon>Bacteria</taxon>
        <taxon>Pseudomonadati</taxon>
        <taxon>Bacteroidota</taxon>
        <taxon>Flavobacteriia</taxon>
        <taxon>Flavobacteriales</taxon>
        <taxon>Flavobacteriaceae</taxon>
        <taxon>Maribacter</taxon>
    </lineage>
</organism>
<dbReference type="PANTHER" id="PTHR21485">
    <property type="entry name" value="HAD SUPERFAMILY MEMBERS CMAS AND KDSC"/>
    <property type="match status" value="1"/>
</dbReference>
<dbReference type="STRING" id="1836467.BTR34_08485"/>